<dbReference type="SUPFAM" id="SSF52540">
    <property type="entry name" value="P-loop containing nucleoside triphosphate hydrolases"/>
    <property type="match status" value="1"/>
</dbReference>
<dbReference type="InterPro" id="IPR002078">
    <property type="entry name" value="Sigma_54_int"/>
</dbReference>
<dbReference type="Gene3D" id="3.40.50.300">
    <property type="entry name" value="P-loop containing nucleotide triphosphate hydrolases"/>
    <property type="match status" value="1"/>
</dbReference>
<dbReference type="SMART" id="SM00448">
    <property type="entry name" value="REC"/>
    <property type="match status" value="1"/>
</dbReference>
<dbReference type="Proteomes" id="UP001056681">
    <property type="component" value="Chromosome"/>
</dbReference>
<dbReference type="RefSeq" id="WP_250339190.1">
    <property type="nucleotide sequence ID" value="NZ_CP063231.1"/>
</dbReference>
<dbReference type="EMBL" id="CP063231">
    <property type="protein sequence ID" value="URL58483.1"/>
    <property type="molecule type" value="Genomic_DNA"/>
</dbReference>
<dbReference type="Pfam" id="PF25601">
    <property type="entry name" value="AAA_lid_14"/>
    <property type="match status" value="1"/>
</dbReference>
<dbReference type="Pfam" id="PF00072">
    <property type="entry name" value="Response_reg"/>
    <property type="match status" value="1"/>
</dbReference>
<proteinExistence type="predicted"/>
<dbReference type="SUPFAM" id="SSF46689">
    <property type="entry name" value="Homeodomain-like"/>
    <property type="match status" value="1"/>
</dbReference>
<dbReference type="InterPro" id="IPR025944">
    <property type="entry name" value="Sigma_54_int_dom_CS"/>
</dbReference>
<dbReference type="SMART" id="SM00382">
    <property type="entry name" value="AAA"/>
    <property type="match status" value="1"/>
</dbReference>
<dbReference type="Gene3D" id="1.10.8.60">
    <property type="match status" value="1"/>
</dbReference>
<sequence>MLRNNEDAWPVLVVDDHPDVRLALRVLLRSEGLSSVEVGTAEAAIDAVSRQDFSCAVLDLNYGADTTSGNEGLDLVARIRMETPDLPIVAMTAWGSIGLAVRAMRIGAADFIEKPWNNAHMIHTVRSQIALRSMFDENRRLRAEALLSRQPGDMLRVCESSAMRHVVDLIRRIASGDANVLILGENGTGKSLFAREIHLLSPRTDFPVIRVDMSTLPDSRFAEEMFGEEKPQPYPGKFELAHRGSLIMEEIGAIHPAQQAKLLRVVEEGELERGGTMRTRRVDVRVISTTNIDLDTAVRTDRFRRDLLYRLNAMQVRLPPLRERPEDIVPLARHFLLRECKRMARGAMTLAPSAERALRSYDWPGNVRELEHAIERAILLAGHDQIDAESLSLHRRTDLAVVLDSLTLPEAEELLIRHALERNDHNLQRAADALGISRQALYRRLEKHRARAGFEHIG</sequence>
<keyword evidence="4" id="KW-0804">Transcription</keyword>
<keyword evidence="2" id="KW-0067">ATP-binding</keyword>
<gene>
    <name evidence="8" type="ORF">IM816_18180</name>
</gene>
<evidence type="ECO:0000313" key="8">
    <source>
        <dbReference type="EMBL" id="URL58483.1"/>
    </source>
</evidence>
<dbReference type="PANTHER" id="PTHR32071:SF81">
    <property type="entry name" value="PROPIONATE CATABOLISM OPERON REGULATORY PROTEIN"/>
    <property type="match status" value="1"/>
</dbReference>
<organism evidence="8 9">
    <name type="scientific">Luteibacter flocculans</name>
    <dbReference type="NCBI Taxonomy" id="2780091"/>
    <lineage>
        <taxon>Bacteria</taxon>
        <taxon>Pseudomonadati</taxon>
        <taxon>Pseudomonadota</taxon>
        <taxon>Gammaproteobacteria</taxon>
        <taxon>Lysobacterales</taxon>
        <taxon>Rhodanobacteraceae</taxon>
        <taxon>Luteibacter</taxon>
    </lineage>
</organism>
<feature type="domain" description="Response regulatory" evidence="7">
    <location>
        <begin position="10"/>
        <end position="129"/>
    </location>
</feature>
<dbReference type="InterPro" id="IPR058031">
    <property type="entry name" value="AAA_lid_NorR"/>
</dbReference>
<evidence type="ECO:0000313" key="9">
    <source>
        <dbReference type="Proteomes" id="UP001056681"/>
    </source>
</evidence>
<protein>
    <submittedName>
        <fullName evidence="8">Sigma-54-dependent Fis family transcriptional regulator</fullName>
    </submittedName>
</protein>
<keyword evidence="3" id="KW-0805">Transcription regulation</keyword>
<dbReference type="PANTHER" id="PTHR32071">
    <property type="entry name" value="TRANSCRIPTIONAL REGULATORY PROTEIN"/>
    <property type="match status" value="1"/>
</dbReference>
<dbReference type="Pfam" id="PF00158">
    <property type="entry name" value="Sigma54_activat"/>
    <property type="match status" value="1"/>
</dbReference>
<dbReference type="CDD" id="cd00009">
    <property type="entry name" value="AAA"/>
    <property type="match status" value="1"/>
</dbReference>
<dbReference type="PROSITE" id="PS50045">
    <property type="entry name" value="SIGMA54_INTERACT_4"/>
    <property type="match status" value="1"/>
</dbReference>
<dbReference type="InterPro" id="IPR011006">
    <property type="entry name" value="CheY-like_superfamily"/>
</dbReference>
<accession>A0ABY4T3K9</accession>
<evidence type="ECO:0000259" key="6">
    <source>
        <dbReference type="PROSITE" id="PS50045"/>
    </source>
</evidence>
<evidence type="ECO:0000256" key="1">
    <source>
        <dbReference type="ARBA" id="ARBA00022741"/>
    </source>
</evidence>
<dbReference type="Gene3D" id="1.10.10.60">
    <property type="entry name" value="Homeodomain-like"/>
    <property type="match status" value="1"/>
</dbReference>
<evidence type="ECO:0000259" key="7">
    <source>
        <dbReference type="PROSITE" id="PS50110"/>
    </source>
</evidence>
<dbReference type="InterPro" id="IPR001789">
    <property type="entry name" value="Sig_transdc_resp-reg_receiver"/>
</dbReference>
<dbReference type="InterPro" id="IPR003593">
    <property type="entry name" value="AAA+_ATPase"/>
</dbReference>
<feature type="domain" description="Sigma-54 factor interaction" evidence="6">
    <location>
        <begin position="156"/>
        <end position="379"/>
    </location>
</feature>
<dbReference type="InterPro" id="IPR009057">
    <property type="entry name" value="Homeodomain-like_sf"/>
</dbReference>
<keyword evidence="1" id="KW-0547">Nucleotide-binding</keyword>
<evidence type="ECO:0000256" key="5">
    <source>
        <dbReference type="PROSITE-ProRule" id="PRU00169"/>
    </source>
</evidence>
<name>A0ABY4T3K9_9GAMM</name>
<evidence type="ECO:0000256" key="2">
    <source>
        <dbReference type="ARBA" id="ARBA00022840"/>
    </source>
</evidence>
<dbReference type="PROSITE" id="PS50110">
    <property type="entry name" value="RESPONSE_REGULATORY"/>
    <property type="match status" value="1"/>
</dbReference>
<keyword evidence="9" id="KW-1185">Reference proteome</keyword>
<dbReference type="InterPro" id="IPR002197">
    <property type="entry name" value="HTH_Fis"/>
</dbReference>
<dbReference type="InterPro" id="IPR027417">
    <property type="entry name" value="P-loop_NTPase"/>
</dbReference>
<dbReference type="Pfam" id="PF02954">
    <property type="entry name" value="HTH_8"/>
    <property type="match status" value="1"/>
</dbReference>
<evidence type="ECO:0000256" key="4">
    <source>
        <dbReference type="ARBA" id="ARBA00023163"/>
    </source>
</evidence>
<reference evidence="8" key="1">
    <citation type="submission" date="2020-10" db="EMBL/GenBank/DDBJ databases">
        <title>Whole-genome sequence of Luteibacter sp. EIF3.</title>
        <authorList>
            <person name="Friedrich I."/>
            <person name="Hertel R."/>
            <person name="Daniel R."/>
        </authorList>
    </citation>
    <scope>NUCLEOTIDE SEQUENCE</scope>
    <source>
        <strain evidence="8">EIF3</strain>
    </source>
</reference>
<feature type="modified residue" description="4-aspartylphosphate" evidence="5">
    <location>
        <position position="59"/>
    </location>
</feature>
<dbReference type="PROSITE" id="PS00688">
    <property type="entry name" value="SIGMA54_INTERACT_3"/>
    <property type="match status" value="1"/>
</dbReference>
<evidence type="ECO:0000256" key="3">
    <source>
        <dbReference type="ARBA" id="ARBA00023015"/>
    </source>
</evidence>
<dbReference type="PRINTS" id="PR01590">
    <property type="entry name" value="HTHFIS"/>
</dbReference>
<keyword evidence="5" id="KW-0597">Phosphoprotein</keyword>
<dbReference type="Gene3D" id="3.40.50.2300">
    <property type="match status" value="1"/>
</dbReference>
<dbReference type="SUPFAM" id="SSF52172">
    <property type="entry name" value="CheY-like"/>
    <property type="match status" value="1"/>
</dbReference>